<accession>A0AAE6M8I4</accession>
<dbReference type="AlphaFoldDB" id="A0AAE6M8I4"/>
<dbReference type="EMBL" id="CP042817">
    <property type="protein sequence ID" value="QEJ99545.1"/>
    <property type="molecule type" value="Genomic_DNA"/>
</dbReference>
<evidence type="ECO:0000313" key="1">
    <source>
        <dbReference type="EMBL" id="QEJ99545.1"/>
    </source>
</evidence>
<evidence type="ECO:0000313" key="3">
    <source>
        <dbReference type="EMBL" id="QEJ99562.1"/>
    </source>
</evidence>
<proteinExistence type="predicted"/>
<gene>
    <name evidence="1" type="ORF">FUT82_01145</name>
    <name evidence="2" type="ORF">FUT82_01685</name>
    <name evidence="3" type="ORF">FUT82_02200</name>
</gene>
<dbReference type="EMBL" id="CP042817">
    <property type="protein sequence ID" value="QEJ99562.1"/>
    <property type="molecule type" value="Genomic_DNA"/>
</dbReference>
<sequence length="95" mass="10313">MMKKDDFISSIGYDGPAAIVDRARKVKNAGKSLTTLLEEGSFRAATALALYNDSEEDLQTVADYYNKLAGSSYTATTIARVFGIAKVDVPKILFL</sequence>
<evidence type="ECO:0000313" key="2">
    <source>
        <dbReference type="EMBL" id="QEJ99553.1"/>
    </source>
</evidence>
<reference evidence="2 4" key="1">
    <citation type="submission" date="2019-08" db="EMBL/GenBank/DDBJ databases">
        <authorList>
            <person name="Kuhnert P."/>
        </authorList>
    </citation>
    <scope>NUCLEOTIDE SEQUENCE [LARGE SCALE GENOMIC DNA]</scope>
    <source>
        <strain evidence="2 4">B36.5</strain>
    </source>
</reference>
<dbReference type="Proteomes" id="UP000323594">
    <property type="component" value="Chromosome"/>
</dbReference>
<evidence type="ECO:0000313" key="4">
    <source>
        <dbReference type="Proteomes" id="UP000323594"/>
    </source>
</evidence>
<protein>
    <submittedName>
        <fullName evidence="2">Uncharacterized protein</fullName>
    </submittedName>
</protein>
<dbReference type="EMBL" id="CP042817">
    <property type="protein sequence ID" value="QEJ99553.1"/>
    <property type="molecule type" value="Genomic_DNA"/>
</dbReference>
<organism evidence="2 4">
    <name type="scientific">Treponema phagedenis</name>
    <dbReference type="NCBI Taxonomy" id="162"/>
    <lineage>
        <taxon>Bacteria</taxon>
        <taxon>Pseudomonadati</taxon>
        <taxon>Spirochaetota</taxon>
        <taxon>Spirochaetia</taxon>
        <taxon>Spirochaetales</taxon>
        <taxon>Treponemataceae</taxon>
        <taxon>Treponema</taxon>
    </lineage>
</organism>
<name>A0AAE6M8I4_TREPH</name>